<protein>
    <submittedName>
        <fullName evidence="2">Type II secretion system protein, pilus assembly</fullName>
    </submittedName>
</protein>
<dbReference type="AlphaFoldDB" id="A0A2N5JC68"/>
<dbReference type="EMBL" id="NMWU01000005">
    <property type="protein sequence ID" value="PLS31789.1"/>
    <property type="molecule type" value="Genomic_DNA"/>
</dbReference>
<proteinExistence type="predicted"/>
<keyword evidence="1" id="KW-0812">Transmembrane</keyword>
<evidence type="ECO:0000313" key="2">
    <source>
        <dbReference type="EMBL" id="PLS31789.1"/>
    </source>
</evidence>
<name>A0A2N5JC68_9BIFI</name>
<reference evidence="2 3" key="1">
    <citation type="submission" date="2017-07" db="EMBL/GenBank/DDBJ databases">
        <title>Bifidobacterium novel species.</title>
        <authorList>
            <person name="Lugli G.A."/>
            <person name="Milani C."/>
            <person name="Duranti S."/>
            <person name="Mangifesta M."/>
        </authorList>
    </citation>
    <scope>NUCLEOTIDE SEQUENCE [LARGE SCALE GENOMIC DNA]</scope>
    <source>
        <strain evidence="3">Uis1B</strain>
    </source>
</reference>
<gene>
    <name evidence="2" type="ORF">Uis1B_0327</name>
</gene>
<keyword evidence="1" id="KW-0472">Membrane</keyword>
<evidence type="ECO:0000256" key="1">
    <source>
        <dbReference type="SAM" id="Phobius"/>
    </source>
</evidence>
<comment type="caution">
    <text evidence="2">The sequence shown here is derived from an EMBL/GenBank/DDBJ whole genome shotgun (WGS) entry which is preliminary data.</text>
</comment>
<accession>A0A2N5JC68</accession>
<keyword evidence="3" id="KW-1185">Reference proteome</keyword>
<evidence type="ECO:0000313" key="3">
    <source>
        <dbReference type="Proteomes" id="UP000235050"/>
    </source>
</evidence>
<feature type="transmembrane region" description="Helical" evidence="1">
    <location>
        <begin position="158"/>
        <end position="183"/>
    </location>
</feature>
<dbReference type="Proteomes" id="UP000235050">
    <property type="component" value="Unassembled WGS sequence"/>
</dbReference>
<keyword evidence="1" id="KW-1133">Transmembrane helix</keyword>
<feature type="transmembrane region" description="Helical" evidence="1">
    <location>
        <begin position="6"/>
        <end position="23"/>
    </location>
</feature>
<organism evidence="2 3">
    <name type="scientific">Bifidobacterium margollesii</name>
    <dbReference type="NCBI Taxonomy" id="2020964"/>
    <lineage>
        <taxon>Bacteria</taxon>
        <taxon>Bacillati</taxon>
        <taxon>Actinomycetota</taxon>
        <taxon>Actinomycetes</taxon>
        <taxon>Bifidobacteriales</taxon>
        <taxon>Bifidobacteriaceae</taxon>
        <taxon>Bifidobacterium</taxon>
    </lineage>
</organism>
<sequence>MVDVQMWSMLCAVGVVVGVYLRMRPTRWMPLVARSAGMDAPPLPVTLMLELIAVAVRQGASIPRALQVIGVTSGTRLGRDMMCVASALNRGVEWNGAWTVVSPRGREAEEFELIRGALEPSWRHGVSPLLRIAAQVERIDRDERQRIEREAAGLSVRLLMPMGLCFLPAFILIGVVPSIAAFAGG</sequence>